<proteinExistence type="predicted"/>
<protein>
    <submittedName>
        <fullName evidence="2">Uncharacterized protein</fullName>
    </submittedName>
</protein>
<dbReference type="EMBL" id="UINC01069644">
    <property type="protein sequence ID" value="SVC03177.1"/>
    <property type="molecule type" value="Genomic_DNA"/>
</dbReference>
<name>A0A382IVK0_9ZZZZ</name>
<sequence length="318" mass="37572">MRKYRLGSDSPSDGESSKDSKGGKYTFKNYEGENIRYPEYIFQTPETEKIIDVLSEDIVGTWKGSPMLKVAEYTNHVVAPYSQDIDYINEYKLVNFNMFDNSEITPLMFRKYEWFDNNRITAFEELVQYVFNIDIIKVDSSRYSLRVKSLFKKFTMEHFFSKHERNHKILDYFVGNNYNEERRKLITDYLEGTEITVYDSKDMDNYLEKKGDFYILEHNAPEPDEIVGDAGANCKLTYDESRYTFVFQQIANSQLVLHGCWFTDCTMNWNDFVKEKNLNGTRQYRAVLQRQRVEPKTHITVGGDYVEKKVDVRDSVIN</sequence>
<organism evidence="2">
    <name type="scientific">marine metagenome</name>
    <dbReference type="NCBI Taxonomy" id="408172"/>
    <lineage>
        <taxon>unclassified sequences</taxon>
        <taxon>metagenomes</taxon>
        <taxon>ecological metagenomes</taxon>
    </lineage>
</organism>
<feature type="region of interest" description="Disordered" evidence="1">
    <location>
        <begin position="1"/>
        <end position="25"/>
    </location>
</feature>
<gene>
    <name evidence="2" type="ORF">METZ01_LOCUS256031</name>
</gene>
<accession>A0A382IVK0</accession>
<evidence type="ECO:0000256" key="1">
    <source>
        <dbReference type="SAM" id="MobiDB-lite"/>
    </source>
</evidence>
<evidence type="ECO:0000313" key="2">
    <source>
        <dbReference type="EMBL" id="SVC03177.1"/>
    </source>
</evidence>
<dbReference type="AlphaFoldDB" id="A0A382IVK0"/>
<reference evidence="2" key="1">
    <citation type="submission" date="2018-05" db="EMBL/GenBank/DDBJ databases">
        <authorList>
            <person name="Lanie J.A."/>
            <person name="Ng W.-L."/>
            <person name="Kazmierczak K.M."/>
            <person name="Andrzejewski T.M."/>
            <person name="Davidsen T.M."/>
            <person name="Wayne K.J."/>
            <person name="Tettelin H."/>
            <person name="Glass J.I."/>
            <person name="Rusch D."/>
            <person name="Podicherti R."/>
            <person name="Tsui H.-C.T."/>
            <person name="Winkler M.E."/>
        </authorList>
    </citation>
    <scope>NUCLEOTIDE SEQUENCE</scope>
</reference>
<feature type="non-terminal residue" evidence="2">
    <location>
        <position position="318"/>
    </location>
</feature>